<feature type="domain" description="Amino acid permease/ SLC12A" evidence="10">
    <location>
        <begin position="16"/>
        <end position="442"/>
    </location>
</feature>
<feature type="transmembrane region" description="Helical" evidence="9">
    <location>
        <begin position="357"/>
        <end position="382"/>
    </location>
</feature>
<keyword evidence="3" id="KW-0813">Transport</keyword>
<evidence type="ECO:0000313" key="12">
    <source>
        <dbReference type="Proteomes" id="UP000523447"/>
    </source>
</evidence>
<feature type="transmembrane region" description="Helical" evidence="9">
    <location>
        <begin position="157"/>
        <end position="178"/>
    </location>
</feature>
<accession>A0A7X6RIM8</accession>
<feature type="transmembrane region" description="Helical" evidence="9">
    <location>
        <begin position="83"/>
        <end position="105"/>
    </location>
</feature>
<dbReference type="GO" id="GO:0016020">
    <property type="term" value="C:membrane"/>
    <property type="evidence" value="ECO:0007669"/>
    <property type="project" value="UniProtKB-SubCell"/>
</dbReference>
<dbReference type="AlphaFoldDB" id="A0A7X6RIM8"/>
<comment type="caution">
    <text evidence="11">The sequence shown here is derived from an EMBL/GenBank/DDBJ whole genome shotgun (WGS) entry which is preliminary data.</text>
</comment>
<feature type="transmembrane region" description="Helical" evidence="9">
    <location>
        <begin position="403"/>
        <end position="422"/>
    </location>
</feature>
<sequence>MSTSKNLQRAISTRQMTMIGIGGVIGAGLFVGSGTTISAVGPGIVLVYLGTGLLVVLVMRMLAELATAHPATGSFSAYASRELGSWAGLAVGWLYAYHWCVTVAFEAIAGAAIAHQLAPAVPTWLAALGFMTALTAVNLAAVSSFARFEFWFAMIKVTAIVLFIGVGVVAILGLLPAYDPPGTANLLGHGGLFPHGGGVVLVAVLTVFFSYFGTELVTIAAGEAADPARAVRRSMRSVAWRIVIFYVGSMLVVVTLLPWDSAEITESPYTAVLSTLGIPGAHTVMNLIVLTSVLSCLNSGIYSSSRMLFSLAQRGEAPAILGRPGASAVPVVAVLAAASAGFVAVGANYFLPTGAVFTFLLNSSGSVAVVVYLCICATQIVSRRNERPGIDHGRGVRMWWYPYLSYLVAISLVVIVAAMAFTPATRNSLALTMTVTAAAICAGLLHQRYRRTDSAPAARDGVPRPPQPLPPQPQLPARQADRRPRHTDKDLAVRLMSVITDRMEHGDIDWNCRSLDEIITTSGDPTGPLTALIAEHARDCGRPPEQFMPAIYATVDRMLASRLTFGPDEDPAYYIGTMLDGYIAAEAPLLGCADPAISEDELELSITEPARCGTIVLSGSQVDALITGLLRWRAAHPDPAQRTAVQA</sequence>
<feature type="transmembrane region" description="Helical" evidence="9">
    <location>
        <begin position="271"/>
        <end position="297"/>
    </location>
</feature>
<dbReference type="FunFam" id="1.20.1740.10:FF:000001">
    <property type="entry name" value="Amino acid permease"/>
    <property type="match status" value="1"/>
</dbReference>
<comment type="similarity">
    <text evidence="2">Belongs to the amino acid-polyamine-organocation (APC) superfamily. Amino acid transporter (AAT) (TC 2.A.3.1) family.</text>
</comment>
<feature type="transmembrane region" description="Helical" evidence="9">
    <location>
        <begin position="328"/>
        <end position="351"/>
    </location>
</feature>
<evidence type="ECO:0000256" key="7">
    <source>
        <dbReference type="ARBA" id="ARBA00023136"/>
    </source>
</evidence>
<evidence type="ECO:0000256" key="9">
    <source>
        <dbReference type="SAM" id="Phobius"/>
    </source>
</evidence>
<keyword evidence="7 9" id="KW-0472">Membrane</keyword>
<dbReference type="GO" id="GO:0006865">
    <property type="term" value="P:amino acid transport"/>
    <property type="evidence" value="ECO:0007669"/>
    <property type="project" value="UniProtKB-KW"/>
</dbReference>
<keyword evidence="12" id="KW-1185">Reference proteome</keyword>
<evidence type="ECO:0000256" key="5">
    <source>
        <dbReference type="ARBA" id="ARBA00022970"/>
    </source>
</evidence>
<feature type="transmembrane region" description="Helical" evidence="9">
    <location>
        <begin position="21"/>
        <end position="39"/>
    </location>
</feature>
<gene>
    <name evidence="11" type="ORF">HGA07_16835</name>
</gene>
<dbReference type="PANTHER" id="PTHR43495:SF5">
    <property type="entry name" value="GAMMA-AMINOBUTYRIC ACID PERMEASE"/>
    <property type="match status" value="1"/>
</dbReference>
<reference evidence="11 12" key="1">
    <citation type="submission" date="2020-04" db="EMBL/GenBank/DDBJ databases">
        <title>MicrobeNet Type strains.</title>
        <authorList>
            <person name="Nicholson A.C."/>
        </authorList>
    </citation>
    <scope>NUCLEOTIDE SEQUENCE [LARGE SCALE GENOMIC DNA]</scope>
    <source>
        <strain evidence="11 12">DSM 44445</strain>
    </source>
</reference>
<evidence type="ECO:0000313" key="11">
    <source>
        <dbReference type="EMBL" id="NKY87290.1"/>
    </source>
</evidence>
<keyword evidence="5" id="KW-0029">Amino-acid transport</keyword>
<feature type="compositionally biased region" description="Pro residues" evidence="8">
    <location>
        <begin position="463"/>
        <end position="474"/>
    </location>
</feature>
<dbReference type="Proteomes" id="UP000523447">
    <property type="component" value="Unassembled WGS sequence"/>
</dbReference>
<evidence type="ECO:0000256" key="8">
    <source>
        <dbReference type="SAM" id="MobiDB-lite"/>
    </source>
</evidence>
<evidence type="ECO:0000256" key="2">
    <source>
        <dbReference type="ARBA" id="ARBA00008583"/>
    </source>
</evidence>
<feature type="transmembrane region" description="Helical" evidence="9">
    <location>
        <begin position="45"/>
        <end position="63"/>
    </location>
</feature>
<evidence type="ECO:0000256" key="3">
    <source>
        <dbReference type="ARBA" id="ARBA00022448"/>
    </source>
</evidence>
<comment type="subcellular location">
    <subcellularLocation>
        <location evidence="1">Membrane</location>
        <topology evidence="1">Multi-pass membrane protein</topology>
    </subcellularLocation>
</comment>
<feature type="transmembrane region" description="Helical" evidence="9">
    <location>
        <begin position="238"/>
        <end position="259"/>
    </location>
</feature>
<evidence type="ECO:0000256" key="1">
    <source>
        <dbReference type="ARBA" id="ARBA00004141"/>
    </source>
</evidence>
<organism evidence="11 12">
    <name type="scientific">Nocardia veterana</name>
    <dbReference type="NCBI Taxonomy" id="132249"/>
    <lineage>
        <taxon>Bacteria</taxon>
        <taxon>Bacillati</taxon>
        <taxon>Actinomycetota</taxon>
        <taxon>Actinomycetes</taxon>
        <taxon>Mycobacteriales</taxon>
        <taxon>Nocardiaceae</taxon>
        <taxon>Nocardia</taxon>
    </lineage>
</organism>
<proteinExistence type="inferred from homology"/>
<keyword evidence="6 9" id="KW-1133">Transmembrane helix</keyword>
<evidence type="ECO:0000259" key="10">
    <source>
        <dbReference type="Pfam" id="PF00324"/>
    </source>
</evidence>
<dbReference type="EMBL" id="JAAXPE010000017">
    <property type="protein sequence ID" value="NKY87290.1"/>
    <property type="molecule type" value="Genomic_DNA"/>
</dbReference>
<evidence type="ECO:0000256" key="4">
    <source>
        <dbReference type="ARBA" id="ARBA00022692"/>
    </source>
</evidence>
<dbReference type="PANTHER" id="PTHR43495">
    <property type="entry name" value="GABA PERMEASE"/>
    <property type="match status" value="1"/>
</dbReference>
<dbReference type="Pfam" id="PF00324">
    <property type="entry name" value="AA_permease"/>
    <property type="match status" value="1"/>
</dbReference>
<feature type="region of interest" description="Disordered" evidence="8">
    <location>
        <begin position="454"/>
        <end position="486"/>
    </location>
</feature>
<dbReference type="GO" id="GO:0055085">
    <property type="term" value="P:transmembrane transport"/>
    <property type="evidence" value="ECO:0007669"/>
    <property type="project" value="InterPro"/>
</dbReference>
<dbReference type="InterPro" id="IPR004841">
    <property type="entry name" value="AA-permease/SLC12A_dom"/>
</dbReference>
<name>A0A7X6RIM8_9NOCA</name>
<keyword evidence="4 9" id="KW-0812">Transmembrane</keyword>
<feature type="transmembrane region" description="Helical" evidence="9">
    <location>
        <begin position="198"/>
        <end position="217"/>
    </location>
</feature>
<protein>
    <submittedName>
        <fullName evidence="11">Amino acid permease</fullName>
    </submittedName>
</protein>
<dbReference type="Gene3D" id="1.20.1740.10">
    <property type="entry name" value="Amino acid/polyamine transporter I"/>
    <property type="match status" value="1"/>
</dbReference>
<evidence type="ECO:0000256" key="6">
    <source>
        <dbReference type="ARBA" id="ARBA00022989"/>
    </source>
</evidence>
<feature type="transmembrane region" description="Helical" evidence="9">
    <location>
        <begin position="125"/>
        <end position="145"/>
    </location>
</feature>